<reference evidence="1" key="1">
    <citation type="submission" date="2021-06" db="EMBL/GenBank/DDBJ databases">
        <authorList>
            <person name="Kallberg Y."/>
            <person name="Tangrot J."/>
            <person name="Rosling A."/>
        </authorList>
    </citation>
    <scope>NUCLEOTIDE SEQUENCE</scope>
    <source>
        <strain evidence="1">IL203A</strain>
    </source>
</reference>
<evidence type="ECO:0000313" key="1">
    <source>
        <dbReference type="EMBL" id="CAG8700644.1"/>
    </source>
</evidence>
<dbReference type="Proteomes" id="UP000789702">
    <property type="component" value="Unassembled WGS sequence"/>
</dbReference>
<organism evidence="1 2">
    <name type="scientific">Dentiscutata heterogama</name>
    <dbReference type="NCBI Taxonomy" id="1316150"/>
    <lineage>
        <taxon>Eukaryota</taxon>
        <taxon>Fungi</taxon>
        <taxon>Fungi incertae sedis</taxon>
        <taxon>Mucoromycota</taxon>
        <taxon>Glomeromycotina</taxon>
        <taxon>Glomeromycetes</taxon>
        <taxon>Diversisporales</taxon>
        <taxon>Gigasporaceae</taxon>
        <taxon>Dentiscutata</taxon>
    </lineage>
</organism>
<evidence type="ECO:0000313" key="2">
    <source>
        <dbReference type="Proteomes" id="UP000789702"/>
    </source>
</evidence>
<dbReference type="EMBL" id="CAJVPU010026626">
    <property type="protein sequence ID" value="CAG8700644.1"/>
    <property type="molecule type" value="Genomic_DNA"/>
</dbReference>
<name>A0ACA9PB00_9GLOM</name>
<comment type="caution">
    <text evidence="1">The sequence shown here is derived from an EMBL/GenBank/DDBJ whole genome shotgun (WGS) entry which is preliminary data.</text>
</comment>
<proteinExistence type="predicted"/>
<accession>A0ACA9PB00</accession>
<protein>
    <submittedName>
        <fullName evidence="1">5197_t:CDS:1</fullName>
    </submittedName>
</protein>
<keyword evidence="2" id="KW-1185">Reference proteome</keyword>
<gene>
    <name evidence="1" type="ORF">DHETER_LOCUS11736</name>
</gene>
<feature type="non-terminal residue" evidence="1">
    <location>
        <position position="1"/>
    </location>
</feature>
<sequence>EKENKSCDLLKEMVPQKTVKIQETNPSRTDTDISIEPSQQSQQSQILEQASPPQFTEKPYSSTSYPYRIKKIKKFCKKTCNCSRLVLCFLFLLIVATIVTIVLLLRKNPFIFVRPHCKSQFGDPSLNATFDILGQLETGQPSDTDTVELYSYVGPLGCIGRYQFTEPILLNLGYYNPLAGDVYYKNGSDRNLWKGTWTGKNGCYSYHDFLQNKQNVQEHAIREAFQLNLAVINQTLNSNFSFLDQPFKFTSGCNVPINGEVVTNVTMAGILASAHLIDAVKVANAFLNATAQCDDIRKESITKFLSDFNECDFSKENIDAAVSAFDK</sequence>